<dbReference type="AlphaFoldDB" id="A0A0D2L2H7"/>
<organism evidence="1 2">
    <name type="scientific">Hypholoma sublateritium (strain FD-334 SS-4)</name>
    <dbReference type="NCBI Taxonomy" id="945553"/>
    <lineage>
        <taxon>Eukaryota</taxon>
        <taxon>Fungi</taxon>
        <taxon>Dikarya</taxon>
        <taxon>Basidiomycota</taxon>
        <taxon>Agaricomycotina</taxon>
        <taxon>Agaricomycetes</taxon>
        <taxon>Agaricomycetidae</taxon>
        <taxon>Agaricales</taxon>
        <taxon>Agaricineae</taxon>
        <taxon>Strophariaceae</taxon>
        <taxon>Hypholoma</taxon>
    </lineage>
</organism>
<proteinExistence type="predicted"/>
<keyword evidence="2" id="KW-1185">Reference proteome</keyword>
<evidence type="ECO:0000313" key="2">
    <source>
        <dbReference type="Proteomes" id="UP000054270"/>
    </source>
</evidence>
<gene>
    <name evidence="1" type="ORF">HYPSUDRAFT_203316</name>
</gene>
<protein>
    <submittedName>
        <fullName evidence="1">Uncharacterized protein</fullName>
    </submittedName>
</protein>
<evidence type="ECO:0000313" key="1">
    <source>
        <dbReference type="EMBL" id="KJA20917.1"/>
    </source>
</evidence>
<dbReference type="EMBL" id="KN817562">
    <property type="protein sequence ID" value="KJA20917.1"/>
    <property type="molecule type" value="Genomic_DNA"/>
</dbReference>
<sequence>MLRAPDDAPLRASALWAMRNDLTGKASTETKGDGLWWVGWDELLACVHFLFLDLVKNFPENADNDALIRAYCLPPIPVLLGTTQHRSPESRQSSTWYTYRDVRCPTCPHAFPAALDGAACPVVRVRDVRCVLTLAKGDPQYPADVPSAGMLRALQRAVEQGIESPAQALSTFG</sequence>
<name>A0A0D2L2H7_HYPSF</name>
<dbReference type="Proteomes" id="UP000054270">
    <property type="component" value="Unassembled WGS sequence"/>
</dbReference>
<reference evidence="2" key="1">
    <citation type="submission" date="2014-04" db="EMBL/GenBank/DDBJ databases">
        <title>Evolutionary Origins and Diversification of the Mycorrhizal Mutualists.</title>
        <authorList>
            <consortium name="DOE Joint Genome Institute"/>
            <consortium name="Mycorrhizal Genomics Consortium"/>
            <person name="Kohler A."/>
            <person name="Kuo A."/>
            <person name="Nagy L.G."/>
            <person name="Floudas D."/>
            <person name="Copeland A."/>
            <person name="Barry K.W."/>
            <person name="Cichocki N."/>
            <person name="Veneault-Fourrey C."/>
            <person name="LaButti K."/>
            <person name="Lindquist E.A."/>
            <person name="Lipzen A."/>
            <person name="Lundell T."/>
            <person name="Morin E."/>
            <person name="Murat C."/>
            <person name="Riley R."/>
            <person name="Ohm R."/>
            <person name="Sun H."/>
            <person name="Tunlid A."/>
            <person name="Henrissat B."/>
            <person name="Grigoriev I.V."/>
            <person name="Hibbett D.S."/>
            <person name="Martin F."/>
        </authorList>
    </citation>
    <scope>NUCLEOTIDE SEQUENCE [LARGE SCALE GENOMIC DNA]</scope>
    <source>
        <strain evidence="2">FD-334 SS-4</strain>
    </source>
</reference>
<accession>A0A0D2L2H7</accession>